<dbReference type="Proteomes" id="UP000188320">
    <property type="component" value="Unassembled WGS sequence"/>
</dbReference>
<organism evidence="2 3">
    <name type="scientific">Zancudomyces culisetae</name>
    <name type="common">Gut fungus</name>
    <name type="synonym">Smittium culisetae</name>
    <dbReference type="NCBI Taxonomy" id="1213189"/>
    <lineage>
        <taxon>Eukaryota</taxon>
        <taxon>Fungi</taxon>
        <taxon>Fungi incertae sedis</taxon>
        <taxon>Zoopagomycota</taxon>
        <taxon>Kickxellomycotina</taxon>
        <taxon>Harpellomycetes</taxon>
        <taxon>Harpellales</taxon>
        <taxon>Legeriomycetaceae</taxon>
        <taxon>Zancudomyces</taxon>
    </lineage>
</organism>
<feature type="compositionally biased region" description="Basic and acidic residues" evidence="1">
    <location>
        <begin position="76"/>
        <end position="88"/>
    </location>
</feature>
<comment type="caution">
    <text evidence="2">The sequence shown here is derived from an EMBL/GenBank/DDBJ whole genome shotgun (WGS) entry which is preliminary data.</text>
</comment>
<gene>
    <name evidence="2" type="ORF">AX774_g3737</name>
</gene>
<accession>A0A1R1PP87</accession>
<dbReference type="Pfam" id="PF04502">
    <property type="entry name" value="Saf4_Yju2"/>
    <property type="match status" value="1"/>
</dbReference>
<proteinExistence type="predicted"/>
<keyword evidence="3" id="KW-1185">Reference proteome</keyword>
<evidence type="ECO:0000313" key="3">
    <source>
        <dbReference type="Proteomes" id="UP000188320"/>
    </source>
</evidence>
<dbReference type="PANTHER" id="PTHR12111">
    <property type="entry name" value="SPLICING FACTOR YJU2"/>
    <property type="match status" value="1"/>
</dbReference>
<feature type="region of interest" description="Disordered" evidence="1">
    <location>
        <begin position="76"/>
        <end position="110"/>
    </location>
</feature>
<evidence type="ECO:0000256" key="1">
    <source>
        <dbReference type="SAM" id="MobiDB-lite"/>
    </source>
</evidence>
<dbReference type="InterPro" id="IPR007590">
    <property type="entry name" value="Saf4/Yju2"/>
</dbReference>
<name>A0A1R1PP87_ZANCU</name>
<dbReference type="AlphaFoldDB" id="A0A1R1PP87"/>
<reference evidence="3" key="1">
    <citation type="submission" date="2017-01" db="EMBL/GenBank/DDBJ databases">
        <authorList>
            <person name="Wang Y."/>
            <person name="White M."/>
            <person name="Kvist S."/>
            <person name="Moncalvo J.-M."/>
        </authorList>
    </citation>
    <scope>NUCLEOTIDE SEQUENCE [LARGE SCALE GENOMIC DNA]</scope>
    <source>
        <strain evidence="3">COL-18-3</strain>
    </source>
</reference>
<feature type="region of interest" description="Disordered" evidence="1">
    <location>
        <begin position="247"/>
        <end position="277"/>
    </location>
</feature>
<dbReference type="OrthoDB" id="5575265at2759"/>
<dbReference type="GO" id="GO:0071006">
    <property type="term" value="C:U2-type catalytic step 1 spliceosome"/>
    <property type="evidence" value="ECO:0007669"/>
    <property type="project" value="TreeGrafter"/>
</dbReference>
<dbReference type="EMBL" id="LSSK01000601">
    <property type="protein sequence ID" value="OMH82768.1"/>
    <property type="molecule type" value="Genomic_DNA"/>
</dbReference>
<protein>
    <submittedName>
        <fullName evidence="2">Coiled-coil domain-containing protein 94-like protein</fullName>
    </submittedName>
</protein>
<dbReference type="GO" id="GO:0000398">
    <property type="term" value="P:mRNA splicing, via spliceosome"/>
    <property type="evidence" value="ECO:0007669"/>
    <property type="project" value="InterPro"/>
</dbReference>
<sequence>MAPFSMRCNTCGHWIGAHTKFNARKETAKDEKFYNMAIYRFYIRCPQCAAEITFKTDPENSDYVCEHGASRNFEPWRNEELEKEKQKEEEEEDNKNNPLKSLEARTKESKREMEMLDTLEEIRARNATQERMGLETALEKISSMSNQEVDVLDEQDELLIKSIYQDANGKRVKRLNNSSMSPNLENALEIGVLNNSASNGTVRTDHSPPQKRLSTFGAIKNQSSVLFKSIGPAASLTKKVAMIRTGENTGVETKIKEQPRPESVSLVEDYGSGSSSE</sequence>
<evidence type="ECO:0000313" key="2">
    <source>
        <dbReference type="EMBL" id="OMH82768.1"/>
    </source>
</evidence>
<dbReference type="PANTHER" id="PTHR12111:SF1">
    <property type="entry name" value="SPLICING FACTOR YJU2"/>
    <property type="match status" value="1"/>
</dbReference>